<dbReference type="InterPro" id="IPR011659">
    <property type="entry name" value="WD40"/>
</dbReference>
<dbReference type="Proteomes" id="UP000320679">
    <property type="component" value="Unassembled WGS sequence"/>
</dbReference>
<evidence type="ECO:0000313" key="3">
    <source>
        <dbReference type="Proteomes" id="UP000320679"/>
    </source>
</evidence>
<comment type="similarity">
    <text evidence="1">Belongs to the TolB family.</text>
</comment>
<evidence type="ECO:0008006" key="4">
    <source>
        <dbReference type="Google" id="ProtNLM"/>
    </source>
</evidence>
<dbReference type="Gene3D" id="2.120.10.30">
    <property type="entry name" value="TolB, C-terminal domain"/>
    <property type="match status" value="1"/>
</dbReference>
<dbReference type="InterPro" id="IPR011042">
    <property type="entry name" value="6-blade_b-propeller_TolB-like"/>
</dbReference>
<reference evidence="2 3" key="1">
    <citation type="submission" date="2019-03" db="EMBL/GenBank/DDBJ databases">
        <title>Metabolic potential of uncultured bacteria and archaea associated with petroleum seepage in deep-sea sediments.</title>
        <authorList>
            <person name="Dong X."/>
            <person name="Hubert C."/>
        </authorList>
    </citation>
    <scope>NUCLEOTIDE SEQUENCE [LARGE SCALE GENOMIC DNA]</scope>
    <source>
        <strain evidence="2">E29_bin78</strain>
    </source>
</reference>
<protein>
    <recommendedName>
        <fullName evidence="4">Dipeptidylpeptidase IV N-terminal domain-containing protein</fullName>
    </recommendedName>
</protein>
<accession>A0A523V031</accession>
<dbReference type="AlphaFoldDB" id="A0A523V031"/>
<proteinExistence type="inferred from homology"/>
<name>A0A523V031_UNCAE</name>
<comment type="caution">
    <text evidence="2">The sequence shown here is derived from an EMBL/GenBank/DDBJ whole genome shotgun (WGS) entry which is preliminary data.</text>
</comment>
<dbReference type="PANTHER" id="PTHR36842">
    <property type="entry name" value="PROTEIN TOLB HOMOLOG"/>
    <property type="match status" value="1"/>
</dbReference>
<evidence type="ECO:0000256" key="1">
    <source>
        <dbReference type="ARBA" id="ARBA00009820"/>
    </source>
</evidence>
<dbReference type="EMBL" id="SOJK01000060">
    <property type="protein sequence ID" value="TET48001.1"/>
    <property type="molecule type" value="Genomic_DNA"/>
</dbReference>
<dbReference type="PANTHER" id="PTHR36842:SF1">
    <property type="entry name" value="PROTEIN TOLB"/>
    <property type="match status" value="1"/>
</dbReference>
<dbReference type="SUPFAM" id="SSF69304">
    <property type="entry name" value="Tricorn protease N-terminal domain"/>
    <property type="match status" value="1"/>
</dbReference>
<sequence>MARAIRLRVKESSKKKVLNNPVFPKGPFGENRTMPRRREKMRNKLPVLLLVVTMVIGSFAALTLTLSAAGPADMKRRVAFHSKRSGNWDIWVMDADGKNLGQLTTDPATDAFPAWSADGCSIAFHSKRSGNWDIWVMDADGKNLRQLIADAAGDRGLAWSPMAMAIVLPRPS</sequence>
<evidence type="ECO:0000313" key="2">
    <source>
        <dbReference type="EMBL" id="TET48001.1"/>
    </source>
</evidence>
<gene>
    <name evidence="2" type="ORF">E3J59_01240</name>
</gene>
<organism evidence="2 3">
    <name type="scientific">Aerophobetes bacterium</name>
    <dbReference type="NCBI Taxonomy" id="2030807"/>
    <lineage>
        <taxon>Bacteria</taxon>
        <taxon>Candidatus Aerophobota</taxon>
    </lineage>
</organism>
<dbReference type="Pfam" id="PF07676">
    <property type="entry name" value="PD40"/>
    <property type="match status" value="1"/>
</dbReference>